<gene>
    <name evidence="5" type="ORF">JMJ35_003365</name>
</gene>
<feature type="transmembrane region" description="Helical" evidence="3">
    <location>
        <begin position="532"/>
        <end position="555"/>
    </location>
</feature>
<keyword evidence="3" id="KW-0472">Membrane</keyword>
<accession>A0AA39R7I8</accession>
<protein>
    <recommendedName>
        <fullName evidence="4">Peptidase A1 domain-containing protein</fullName>
    </recommendedName>
</protein>
<evidence type="ECO:0000313" key="6">
    <source>
        <dbReference type="Proteomes" id="UP001166286"/>
    </source>
</evidence>
<dbReference type="Gene3D" id="2.40.70.10">
    <property type="entry name" value="Acid Proteases"/>
    <property type="match status" value="2"/>
</dbReference>
<name>A0AA39R7I8_9LECA</name>
<dbReference type="Proteomes" id="UP001166286">
    <property type="component" value="Unassembled WGS sequence"/>
</dbReference>
<dbReference type="AlphaFoldDB" id="A0AA39R7I8"/>
<dbReference type="GO" id="GO:0006508">
    <property type="term" value="P:proteolysis"/>
    <property type="evidence" value="ECO:0007669"/>
    <property type="project" value="InterPro"/>
</dbReference>
<evidence type="ECO:0000256" key="1">
    <source>
        <dbReference type="ARBA" id="ARBA00007447"/>
    </source>
</evidence>
<comment type="caution">
    <text evidence="5">The sequence shown here is derived from an EMBL/GenBank/DDBJ whole genome shotgun (WGS) entry which is preliminary data.</text>
</comment>
<feature type="compositionally biased region" description="Polar residues" evidence="2">
    <location>
        <begin position="581"/>
        <end position="592"/>
    </location>
</feature>
<dbReference type="EMBL" id="JAFEKC020000005">
    <property type="protein sequence ID" value="KAK0514748.1"/>
    <property type="molecule type" value="Genomic_DNA"/>
</dbReference>
<keyword evidence="3" id="KW-0812">Transmembrane</keyword>
<keyword evidence="3" id="KW-1133">Transmembrane helix</keyword>
<feature type="compositionally biased region" description="Low complexity" evidence="2">
    <location>
        <begin position="564"/>
        <end position="573"/>
    </location>
</feature>
<dbReference type="PANTHER" id="PTHR47966:SF51">
    <property type="entry name" value="BETA-SITE APP-CLEAVING ENZYME, ISOFORM A-RELATED"/>
    <property type="match status" value="1"/>
</dbReference>
<dbReference type="Pfam" id="PF00026">
    <property type="entry name" value="Asp"/>
    <property type="match status" value="1"/>
</dbReference>
<dbReference type="InterPro" id="IPR001461">
    <property type="entry name" value="Aspartic_peptidase_A1"/>
</dbReference>
<evidence type="ECO:0000313" key="5">
    <source>
        <dbReference type="EMBL" id="KAK0514748.1"/>
    </source>
</evidence>
<dbReference type="PROSITE" id="PS51767">
    <property type="entry name" value="PEPTIDASE_A1"/>
    <property type="match status" value="1"/>
</dbReference>
<evidence type="ECO:0000256" key="2">
    <source>
        <dbReference type="SAM" id="MobiDB-lite"/>
    </source>
</evidence>
<keyword evidence="6" id="KW-1185">Reference proteome</keyword>
<proteinExistence type="inferred from homology"/>
<dbReference type="PANTHER" id="PTHR47966">
    <property type="entry name" value="BETA-SITE APP-CLEAVING ENZYME, ISOFORM A-RELATED"/>
    <property type="match status" value="1"/>
</dbReference>
<dbReference type="GO" id="GO:0004190">
    <property type="term" value="F:aspartic-type endopeptidase activity"/>
    <property type="evidence" value="ECO:0007669"/>
    <property type="project" value="InterPro"/>
</dbReference>
<evidence type="ECO:0000256" key="3">
    <source>
        <dbReference type="SAM" id="Phobius"/>
    </source>
</evidence>
<sequence>MSSRSPYLESRSTITNTSRAFSFTPSGNWDGNDGAWSTFMIRVGSPYQYFRVLPSTIGLETWLPQSDQCSNGPAWCGNARGVMPMNGAFWQSPYSGSPNPAGSSTLDAGLTCTVNKSPMCTSCANNNDTCTSGPCANRQCCNISQPNCEDCNGVSSICTGNYIGCPCSGPDYNAPSGTLTGGGPDAFDAFVASGFQWNQSKTWQEKPGTVVSEESYLNVTSSAYFGVDFVGLGSDASAGLNLSSSIIAGVPTETFYLGILGLKPQSTTDINTSQAYVSPATLMEQLKNQNLIPSLSYGYTAGAIYKNPPVLGSLTLGGYDASRFIPNELSFPLTGDNSNNPMVGILSITATGTINNNITLLSNDIAALVDTTLPFTWLPLSVCQVFEKAFGLVWNDTNQYYLVNDTIHQQLLSQKPNITFELGNRTLGQDTVNITLPYAAFDLQASSPIFQNGTNYFPLRRASNPSQYTLGRAFFQEAYLLIDYEQSKFSISQGLFPAETTAKIITIDHSTQNGAANTTSGGQPSHHTSRPIVIGTAVALSVAIVVLSVLGIILFRRFRNRSWSSSRNNSASSEPPVPMTDSPQNSPCNSKIPTQHTLQAIVSSDREGLSRDCKDVFELGSAELFMEGKPRPIVPHWATRRQELTGDDASRELPQTPVASSPRNFQRVRHIYELAADELWVAQHKH</sequence>
<dbReference type="InterPro" id="IPR021109">
    <property type="entry name" value="Peptidase_aspartic_dom_sf"/>
</dbReference>
<dbReference type="InterPro" id="IPR033121">
    <property type="entry name" value="PEPTIDASE_A1"/>
</dbReference>
<reference evidence="5" key="1">
    <citation type="submission" date="2023-03" db="EMBL/GenBank/DDBJ databases">
        <title>Complete genome of Cladonia borealis.</title>
        <authorList>
            <person name="Park H."/>
        </authorList>
    </citation>
    <scope>NUCLEOTIDE SEQUENCE</scope>
    <source>
        <strain evidence="5">ANT050790</strain>
    </source>
</reference>
<feature type="region of interest" description="Disordered" evidence="2">
    <location>
        <begin position="564"/>
        <end position="592"/>
    </location>
</feature>
<dbReference type="SUPFAM" id="SSF50630">
    <property type="entry name" value="Acid proteases"/>
    <property type="match status" value="1"/>
</dbReference>
<dbReference type="GO" id="GO:0000324">
    <property type="term" value="C:fungal-type vacuole"/>
    <property type="evidence" value="ECO:0007669"/>
    <property type="project" value="TreeGrafter"/>
</dbReference>
<organism evidence="5 6">
    <name type="scientific">Cladonia borealis</name>
    <dbReference type="NCBI Taxonomy" id="184061"/>
    <lineage>
        <taxon>Eukaryota</taxon>
        <taxon>Fungi</taxon>
        <taxon>Dikarya</taxon>
        <taxon>Ascomycota</taxon>
        <taxon>Pezizomycotina</taxon>
        <taxon>Lecanoromycetes</taxon>
        <taxon>OSLEUM clade</taxon>
        <taxon>Lecanoromycetidae</taxon>
        <taxon>Lecanorales</taxon>
        <taxon>Lecanorineae</taxon>
        <taxon>Cladoniaceae</taxon>
        <taxon>Cladonia</taxon>
    </lineage>
</organism>
<comment type="similarity">
    <text evidence="1">Belongs to the peptidase A1 family.</text>
</comment>
<evidence type="ECO:0000259" key="4">
    <source>
        <dbReference type="PROSITE" id="PS51767"/>
    </source>
</evidence>
<feature type="domain" description="Peptidase A1" evidence="4">
    <location>
        <begin position="37"/>
        <end position="492"/>
    </location>
</feature>